<keyword evidence="2" id="KW-1185">Reference proteome</keyword>
<evidence type="ECO:0000313" key="1">
    <source>
        <dbReference type="EMBL" id="AXU06474.1"/>
    </source>
</evidence>
<dbReference type="Proteomes" id="UP000258667">
    <property type="component" value="Chromosome"/>
</dbReference>
<evidence type="ECO:0000313" key="2">
    <source>
        <dbReference type="Proteomes" id="UP000258667"/>
    </source>
</evidence>
<proteinExistence type="predicted"/>
<dbReference type="EMBL" id="CP032049">
    <property type="protein sequence ID" value="AXU06474.1"/>
    <property type="molecule type" value="Genomic_DNA"/>
</dbReference>
<accession>A0ABN5NYY4</accession>
<organism evidence="1 2">
    <name type="scientific">Rickettsia japonica</name>
    <dbReference type="NCBI Taxonomy" id="35790"/>
    <lineage>
        <taxon>Bacteria</taxon>
        <taxon>Pseudomonadati</taxon>
        <taxon>Pseudomonadota</taxon>
        <taxon>Alphaproteobacteria</taxon>
        <taxon>Rickettsiales</taxon>
        <taxon>Rickettsiaceae</taxon>
        <taxon>Rickettsieae</taxon>
        <taxon>Rickettsia</taxon>
        <taxon>spotted fever group</taxon>
    </lineage>
</organism>
<gene>
    <name evidence="1" type="ORF">D0Z68_03225</name>
</gene>
<protein>
    <submittedName>
        <fullName evidence="1">Uncharacterized protein</fullName>
    </submittedName>
</protein>
<name>A0ABN5NYY4_RICJA</name>
<sequence>MLFFLDTVDKPRYDRGKHWIPILARDDIKGNRNDIENENNLKKLF</sequence>
<reference evidence="1 2" key="1">
    <citation type="submission" date="2018-08" db="EMBL/GenBank/DDBJ databases">
        <title>Complete genomic DNA sequence of Rickettsia japonica in China.</title>
        <authorList>
            <person name="Lu Q."/>
            <person name="Li C."/>
        </authorList>
    </citation>
    <scope>NUCLEOTIDE SEQUENCE [LARGE SCALE GENOMIC DNA]</scope>
    <source>
        <strain evidence="1 2">LA4/2015</strain>
    </source>
</reference>